<dbReference type="PROSITE" id="PS51257">
    <property type="entry name" value="PROKAR_LIPOPROTEIN"/>
    <property type="match status" value="1"/>
</dbReference>
<evidence type="ECO:0000313" key="2">
    <source>
        <dbReference type="Proteomes" id="UP000011713"/>
    </source>
</evidence>
<dbReference type="EnsemblProtists" id="HpaT814399">
    <property type="protein sequence ID" value="HpaP814399"/>
    <property type="gene ID" value="HpaG814399"/>
</dbReference>
<dbReference type="VEuPathDB" id="FungiDB:HpaG814399"/>
<name>M4C5M3_HYAAE</name>
<organism evidence="1 2">
    <name type="scientific">Hyaloperonospora arabidopsidis (strain Emoy2)</name>
    <name type="common">Downy mildew agent</name>
    <name type="synonym">Peronospora arabidopsidis</name>
    <dbReference type="NCBI Taxonomy" id="559515"/>
    <lineage>
        <taxon>Eukaryota</taxon>
        <taxon>Sar</taxon>
        <taxon>Stramenopiles</taxon>
        <taxon>Oomycota</taxon>
        <taxon>Peronosporomycetes</taxon>
        <taxon>Peronosporales</taxon>
        <taxon>Peronosporaceae</taxon>
        <taxon>Hyaloperonospora</taxon>
    </lineage>
</organism>
<keyword evidence="2" id="KW-1185">Reference proteome</keyword>
<dbReference type="Proteomes" id="UP000011713">
    <property type="component" value="Unassembled WGS sequence"/>
</dbReference>
<dbReference type="EMBL" id="JH599860">
    <property type="status" value="NOT_ANNOTATED_CDS"/>
    <property type="molecule type" value="Genomic_DNA"/>
</dbReference>
<sequence length="75" mass="8456">MALGRQFYSNIQFFCVCTSTSSCLPVSLRMYVHTHPLGHVAAQRSGLTIIWRASIWSGRIITSSNRSVRDSRIIL</sequence>
<reference evidence="2" key="1">
    <citation type="journal article" date="2010" name="Science">
        <title>Signatures of adaptation to obligate biotrophy in the Hyaloperonospora arabidopsidis genome.</title>
        <authorList>
            <person name="Baxter L."/>
            <person name="Tripathy S."/>
            <person name="Ishaque N."/>
            <person name="Boot N."/>
            <person name="Cabral A."/>
            <person name="Kemen E."/>
            <person name="Thines M."/>
            <person name="Ah-Fong A."/>
            <person name="Anderson R."/>
            <person name="Badejoko W."/>
            <person name="Bittner-Eddy P."/>
            <person name="Boore J.L."/>
            <person name="Chibucos M.C."/>
            <person name="Coates M."/>
            <person name="Dehal P."/>
            <person name="Delehaunty K."/>
            <person name="Dong S."/>
            <person name="Downton P."/>
            <person name="Dumas B."/>
            <person name="Fabro G."/>
            <person name="Fronick C."/>
            <person name="Fuerstenberg S.I."/>
            <person name="Fulton L."/>
            <person name="Gaulin E."/>
            <person name="Govers F."/>
            <person name="Hughes L."/>
            <person name="Humphray S."/>
            <person name="Jiang R.H."/>
            <person name="Judelson H."/>
            <person name="Kamoun S."/>
            <person name="Kyung K."/>
            <person name="Meijer H."/>
            <person name="Minx P."/>
            <person name="Morris P."/>
            <person name="Nelson J."/>
            <person name="Phuntumart V."/>
            <person name="Qutob D."/>
            <person name="Rehmany A."/>
            <person name="Rougon-Cardoso A."/>
            <person name="Ryden P."/>
            <person name="Torto-Alalibo T."/>
            <person name="Studholme D."/>
            <person name="Wang Y."/>
            <person name="Win J."/>
            <person name="Wood J."/>
            <person name="Clifton S.W."/>
            <person name="Rogers J."/>
            <person name="Van den Ackerveken G."/>
            <person name="Jones J.D."/>
            <person name="McDowell J.M."/>
            <person name="Beynon J."/>
            <person name="Tyler B.M."/>
        </authorList>
    </citation>
    <scope>NUCLEOTIDE SEQUENCE [LARGE SCALE GENOMIC DNA]</scope>
    <source>
        <strain evidence="2">Emoy2</strain>
    </source>
</reference>
<accession>M4C5M3</accession>
<protein>
    <submittedName>
        <fullName evidence="1">Uncharacterized protein</fullName>
    </submittedName>
</protein>
<reference evidence="1" key="2">
    <citation type="submission" date="2015-06" db="UniProtKB">
        <authorList>
            <consortium name="EnsemblProtists"/>
        </authorList>
    </citation>
    <scope>IDENTIFICATION</scope>
    <source>
        <strain evidence="1">Emoy2</strain>
    </source>
</reference>
<proteinExistence type="predicted"/>
<evidence type="ECO:0000313" key="1">
    <source>
        <dbReference type="EnsemblProtists" id="HpaP814399"/>
    </source>
</evidence>
<dbReference type="InParanoid" id="M4C5M3"/>
<dbReference type="HOGENOM" id="CLU_2676356_0_0_1"/>
<dbReference type="AlphaFoldDB" id="M4C5M3"/>